<name>A0A0S2K4Q5_9GAMM</name>
<dbReference type="KEGG" id="pphe:PP2015_2438"/>
<feature type="transmembrane region" description="Helical" evidence="13">
    <location>
        <begin position="282"/>
        <end position="304"/>
    </location>
</feature>
<evidence type="ECO:0000256" key="1">
    <source>
        <dbReference type="ARBA" id="ARBA00004429"/>
    </source>
</evidence>
<dbReference type="SMART" id="SM00283">
    <property type="entry name" value="MA"/>
    <property type="match status" value="1"/>
</dbReference>
<dbReference type="Gene3D" id="3.30.450.20">
    <property type="entry name" value="PAS domain"/>
    <property type="match status" value="2"/>
</dbReference>
<keyword evidence="8 13" id="KW-0472">Membrane</keyword>
<evidence type="ECO:0000256" key="9">
    <source>
        <dbReference type="ARBA" id="ARBA00023224"/>
    </source>
</evidence>
<dbReference type="GO" id="GO:0043200">
    <property type="term" value="P:response to amino acid"/>
    <property type="evidence" value="ECO:0007669"/>
    <property type="project" value="UniProtKB-ARBA"/>
</dbReference>
<evidence type="ECO:0000256" key="6">
    <source>
        <dbReference type="ARBA" id="ARBA00022692"/>
    </source>
</evidence>
<dbReference type="GO" id="GO:0007165">
    <property type="term" value="P:signal transduction"/>
    <property type="evidence" value="ECO:0007669"/>
    <property type="project" value="UniProtKB-KW"/>
</dbReference>
<evidence type="ECO:0000256" key="12">
    <source>
        <dbReference type="SAM" id="Coils"/>
    </source>
</evidence>
<keyword evidence="4" id="KW-0145">Chemotaxis</keyword>
<evidence type="ECO:0000256" key="10">
    <source>
        <dbReference type="ARBA" id="ARBA00029447"/>
    </source>
</evidence>
<dbReference type="InterPro" id="IPR000727">
    <property type="entry name" value="T_SNARE_dom"/>
</dbReference>
<comment type="similarity">
    <text evidence="10">Belongs to the methyl-accepting chemotaxis (MCP) protein family.</text>
</comment>
<dbReference type="STRING" id="161398.PP2015_2438"/>
<dbReference type="SUPFAM" id="SSF103190">
    <property type="entry name" value="Sensory domain-like"/>
    <property type="match status" value="1"/>
</dbReference>
<dbReference type="PANTHER" id="PTHR32089:SF117">
    <property type="entry name" value="METHYL ACCEPTING SENSORY TRANSDUCER WITH CACHE_1 SMALL MOLECULE BINDING DOMAIN"/>
    <property type="match status" value="1"/>
</dbReference>
<keyword evidence="5" id="KW-0997">Cell inner membrane</keyword>
<evidence type="ECO:0000256" key="8">
    <source>
        <dbReference type="ARBA" id="ARBA00023136"/>
    </source>
</evidence>
<proteinExistence type="inferred from homology"/>
<dbReference type="CDD" id="cd12912">
    <property type="entry name" value="PDC2_MCP_like"/>
    <property type="match status" value="1"/>
</dbReference>
<keyword evidence="7 13" id="KW-1133">Transmembrane helix</keyword>
<dbReference type="GO" id="GO:0006935">
    <property type="term" value="P:chemotaxis"/>
    <property type="evidence" value="ECO:0007669"/>
    <property type="project" value="UniProtKB-KW"/>
</dbReference>
<dbReference type="PATRIC" id="fig|161398.10.peg.2492"/>
<keyword evidence="9 11" id="KW-0807">Transducer</keyword>
<feature type="domain" description="HAMP" evidence="16">
    <location>
        <begin position="301"/>
        <end position="355"/>
    </location>
</feature>
<keyword evidence="6 13" id="KW-0812">Transmembrane</keyword>
<dbReference type="SMART" id="SM00304">
    <property type="entry name" value="HAMP"/>
    <property type="match status" value="1"/>
</dbReference>
<organism evidence="17 18">
    <name type="scientific">Pseudoalteromonas phenolica</name>
    <dbReference type="NCBI Taxonomy" id="161398"/>
    <lineage>
        <taxon>Bacteria</taxon>
        <taxon>Pseudomonadati</taxon>
        <taxon>Pseudomonadota</taxon>
        <taxon>Gammaproteobacteria</taxon>
        <taxon>Alteromonadales</taxon>
        <taxon>Pseudoalteromonadaceae</taxon>
        <taxon>Pseudoalteromonas</taxon>
    </lineage>
</organism>
<evidence type="ECO:0000313" key="17">
    <source>
        <dbReference type="EMBL" id="ALO42930.1"/>
    </source>
</evidence>
<dbReference type="PANTHER" id="PTHR32089">
    <property type="entry name" value="METHYL-ACCEPTING CHEMOTAXIS PROTEIN MCPB"/>
    <property type="match status" value="1"/>
</dbReference>
<dbReference type="InterPro" id="IPR004089">
    <property type="entry name" value="MCPsignal_dom"/>
</dbReference>
<dbReference type="CDD" id="cd06225">
    <property type="entry name" value="HAMP"/>
    <property type="match status" value="1"/>
</dbReference>
<dbReference type="InterPro" id="IPR029151">
    <property type="entry name" value="Sensor-like_sf"/>
</dbReference>
<evidence type="ECO:0000256" key="5">
    <source>
        <dbReference type="ARBA" id="ARBA00022519"/>
    </source>
</evidence>
<evidence type="ECO:0000259" key="16">
    <source>
        <dbReference type="PROSITE" id="PS50885"/>
    </source>
</evidence>
<dbReference type="FunFam" id="3.30.450.20:FF:000048">
    <property type="entry name" value="Methyl-accepting chemotaxis protein"/>
    <property type="match status" value="1"/>
</dbReference>
<dbReference type="AlphaFoldDB" id="A0A0S2K4Q5"/>
<dbReference type="GO" id="GO:0016597">
    <property type="term" value="F:amino acid binding"/>
    <property type="evidence" value="ECO:0007669"/>
    <property type="project" value="UniProtKB-ARBA"/>
</dbReference>
<dbReference type="InterPro" id="IPR004090">
    <property type="entry name" value="Chemotax_Me-accpt_rcpt"/>
</dbReference>
<dbReference type="FunFam" id="1.10.287.950:FF:000001">
    <property type="entry name" value="Methyl-accepting chemotaxis sensory transducer"/>
    <property type="match status" value="1"/>
</dbReference>
<evidence type="ECO:0000256" key="11">
    <source>
        <dbReference type="PROSITE-ProRule" id="PRU00284"/>
    </source>
</evidence>
<evidence type="ECO:0000256" key="4">
    <source>
        <dbReference type="ARBA" id="ARBA00022500"/>
    </source>
</evidence>
<keyword evidence="12" id="KW-0175">Coiled coil</keyword>
<dbReference type="Pfam" id="PF00015">
    <property type="entry name" value="MCPsignal"/>
    <property type="match status" value="1"/>
</dbReference>
<accession>A0A0S2K4Q5</accession>
<dbReference type="CDD" id="cd11386">
    <property type="entry name" value="MCP_signal"/>
    <property type="match status" value="1"/>
</dbReference>
<dbReference type="Gene3D" id="1.10.287.950">
    <property type="entry name" value="Methyl-accepting chemotaxis protein"/>
    <property type="match status" value="1"/>
</dbReference>
<evidence type="ECO:0000259" key="14">
    <source>
        <dbReference type="PROSITE" id="PS50111"/>
    </source>
</evidence>
<evidence type="ECO:0000256" key="7">
    <source>
        <dbReference type="ARBA" id="ARBA00022989"/>
    </source>
</evidence>
<evidence type="ECO:0000256" key="13">
    <source>
        <dbReference type="SAM" id="Phobius"/>
    </source>
</evidence>
<keyword evidence="2" id="KW-1003">Cell membrane</keyword>
<dbReference type="SUPFAM" id="SSF58104">
    <property type="entry name" value="Methyl-accepting chemotaxis protein (MCP) signaling domain"/>
    <property type="match status" value="1"/>
</dbReference>
<keyword evidence="3" id="KW-0488">Methylation</keyword>
<feature type="domain" description="Methyl-accepting transducer" evidence="14">
    <location>
        <begin position="360"/>
        <end position="596"/>
    </location>
</feature>
<dbReference type="PROSITE" id="PS50192">
    <property type="entry name" value="T_SNARE"/>
    <property type="match status" value="1"/>
</dbReference>
<dbReference type="Pfam" id="PF00672">
    <property type="entry name" value="HAMP"/>
    <property type="match status" value="1"/>
</dbReference>
<dbReference type="GO" id="GO:0004888">
    <property type="term" value="F:transmembrane signaling receptor activity"/>
    <property type="evidence" value="ECO:0007669"/>
    <property type="project" value="InterPro"/>
</dbReference>
<protein>
    <submittedName>
        <fullName evidence="17">Methyl-accepting chemotaxis protein</fullName>
    </submittedName>
</protein>
<keyword evidence="18" id="KW-1185">Reference proteome</keyword>
<sequence length="632" mass="68792">MTGLWPLELCVKFKHKIIVISSLVLLLALAVLSIKQYFSLKSNLEKQVEQSVTEIIQGISNTVTAQMQGSANLASLTTDLVAQTGSLNEAAPLLAQQKLQQEFILIGYGEERTGKYVASDPSWNPGPTWDPRKRPWYQDAKDANKLIVTAPYADSVSKEILVSIGTPVKKSGQFHGAIFFDVSLAKLSNMINSFNLFDAGFAFMVSEDGTIISHPDSKLNGEKASKFLGNTQFRQKMQSIELNGKEHILVFQQVEGFDWLVGVALEKDKVFAAVDNLTSDSITFTILFVIIAVVLLSIVINILLKPLEDINDAMANIAKGNADLTVRLNTDSDPEFSELAENFNLFTARLQGIIEQIQSLGHEILADAKQTSNDANQSRQEISRQVNALGALVEATASMSDTEQRVANTAQEAASAIQNTDTAAQDGQKVVSETTSSIAQLSEQISDAVNVVNELEVSTSGIEQILSVINGIAEQTNLLALNAAIEAARAGESGRGFAVVADEVRTLAQRTQEATTEIKSMIDQLQAGAMSAVQVMKQSQQVVQTTVGKADETKHALDAIRDSIAHIVDLNMQIANMLHEQRQVVTDVNDNASEIRIISDTVLSQAANVDQTMQSQFDKIAHQEDMLEQFKV</sequence>
<dbReference type="PRINTS" id="PR00260">
    <property type="entry name" value="CHEMTRNSDUCR"/>
</dbReference>
<dbReference type="PROSITE" id="PS50111">
    <property type="entry name" value="CHEMOTAXIS_TRANSDUC_2"/>
    <property type="match status" value="1"/>
</dbReference>
<dbReference type="CDD" id="cd12913">
    <property type="entry name" value="PDC1_MCP_like"/>
    <property type="match status" value="1"/>
</dbReference>
<feature type="coiled-coil region" evidence="12">
    <location>
        <begin position="365"/>
        <end position="458"/>
    </location>
</feature>
<dbReference type="GO" id="GO:0005886">
    <property type="term" value="C:plasma membrane"/>
    <property type="evidence" value="ECO:0007669"/>
    <property type="project" value="UniProtKB-SubCell"/>
</dbReference>
<dbReference type="PROSITE" id="PS50885">
    <property type="entry name" value="HAMP"/>
    <property type="match status" value="1"/>
</dbReference>
<evidence type="ECO:0000313" key="18">
    <source>
        <dbReference type="Proteomes" id="UP000061457"/>
    </source>
</evidence>
<evidence type="ECO:0000259" key="15">
    <source>
        <dbReference type="PROSITE" id="PS50192"/>
    </source>
</evidence>
<dbReference type="EMBL" id="CP013187">
    <property type="protein sequence ID" value="ALO42930.1"/>
    <property type="molecule type" value="Genomic_DNA"/>
</dbReference>
<gene>
    <name evidence="17" type="ORF">PP2015_2438</name>
</gene>
<reference evidence="17 18" key="1">
    <citation type="submission" date="2015-11" db="EMBL/GenBank/DDBJ databases">
        <authorList>
            <person name="Zhang Y."/>
            <person name="Guo Z."/>
        </authorList>
    </citation>
    <scope>NUCLEOTIDE SEQUENCE [LARGE SCALE GENOMIC DNA]</scope>
    <source>
        <strain evidence="17 18">KCTC 12086</strain>
    </source>
</reference>
<dbReference type="Proteomes" id="UP000061457">
    <property type="component" value="Chromosome I"/>
</dbReference>
<dbReference type="Pfam" id="PF02743">
    <property type="entry name" value="dCache_1"/>
    <property type="match status" value="1"/>
</dbReference>
<evidence type="ECO:0000256" key="3">
    <source>
        <dbReference type="ARBA" id="ARBA00022481"/>
    </source>
</evidence>
<evidence type="ECO:0000256" key="2">
    <source>
        <dbReference type="ARBA" id="ARBA00022475"/>
    </source>
</evidence>
<dbReference type="InterPro" id="IPR033479">
    <property type="entry name" value="dCache_1"/>
</dbReference>
<feature type="domain" description="T-SNARE coiled-coil homology" evidence="15">
    <location>
        <begin position="547"/>
        <end position="609"/>
    </location>
</feature>
<dbReference type="InterPro" id="IPR003660">
    <property type="entry name" value="HAMP_dom"/>
</dbReference>
<comment type="subcellular location">
    <subcellularLocation>
        <location evidence="1">Cell inner membrane</location>
        <topology evidence="1">Multi-pass membrane protein</topology>
    </subcellularLocation>
</comment>